<evidence type="ECO:0000313" key="1">
    <source>
        <dbReference type="EMBL" id="QIN83549.1"/>
    </source>
</evidence>
<dbReference type="RefSeq" id="WP_166176943.1">
    <property type="nucleotide sequence ID" value="NZ_CP045119.1"/>
</dbReference>
<dbReference type="EMBL" id="CP045119">
    <property type="protein sequence ID" value="QIN83549.1"/>
    <property type="molecule type" value="Genomic_DNA"/>
</dbReference>
<evidence type="ECO:0000313" key="2">
    <source>
        <dbReference type="Proteomes" id="UP000501452"/>
    </source>
</evidence>
<proteinExistence type="predicted"/>
<sequence>MIPVQYRDPETEEILERRYEDGAPSIGTRVKIGFGEFEVLYRWRCVPTSCIVYVRRAPAMRRERVAA</sequence>
<reference evidence="1 2" key="1">
    <citation type="submission" date="2019-10" db="EMBL/GenBank/DDBJ databases">
        <title>Rubrobacter sp nov SCSIO 52090 isolated from a deep-sea sediment in the South China Sea.</title>
        <authorList>
            <person name="Chen R.W."/>
        </authorList>
    </citation>
    <scope>NUCLEOTIDE SEQUENCE [LARGE SCALE GENOMIC DNA]</scope>
    <source>
        <strain evidence="1 2">SCSIO 52909</strain>
    </source>
</reference>
<organism evidence="1 2">
    <name type="scientific">Rubrobacter tropicus</name>
    <dbReference type="NCBI Taxonomy" id="2653851"/>
    <lineage>
        <taxon>Bacteria</taxon>
        <taxon>Bacillati</taxon>
        <taxon>Actinomycetota</taxon>
        <taxon>Rubrobacteria</taxon>
        <taxon>Rubrobacterales</taxon>
        <taxon>Rubrobacteraceae</taxon>
        <taxon>Rubrobacter</taxon>
    </lineage>
</organism>
<keyword evidence="2" id="KW-1185">Reference proteome</keyword>
<protein>
    <submittedName>
        <fullName evidence="1">Uncharacterized protein</fullName>
    </submittedName>
</protein>
<dbReference type="KEGG" id="rub:GBA63_13565"/>
<dbReference type="AlphaFoldDB" id="A0A6G8QAR0"/>
<name>A0A6G8QAR0_9ACTN</name>
<dbReference type="Proteomes" id="UP000501452">
    <property type="component" value="Chromosome"/>
</dbReference>
<gene>
    <name evidence="1" type="ORF">GBA63_13565</name>
</gene>
<accession>A0A6G8QAR0</accession>